<dbReference type="STRING" id="644352.J3P895"/>
<dbReference type="EnsemblFungi" id="EJT72879">
    <property type="protein sequence ID" value="EJT72879"/>
    <property type="gene ID" value="GGTG_09730"/>
</dbReference>
<evidence type="ECO:0000313" key="5">
    <source>
        <dbReference type="EnsemblFungi" id="EJT72879"/>
    </source>
</evidence>
<feature type="compositionally biased region" description="Low complexity" evidence="3">
    <location>
        <begin position="628"/>
        <end position="642"/>
    </location>
</feature>
<feature type="region of interest" description="Disordered" evidence="3">
    <location>
        <begin position="215"/>
        <end position="287"/>
    </location>
</feature>
<dbReference type="eggNOG" id="ENOG502R28W">
    <property type="taxonomic scope" value="Eukaryota"/>
</dbReference>
<evidence type="ECO:0000313" key="6">
    <source>
        <dbReference type="Proteomes" id="UP000006039"/>
    </source>
</evidence>
<reference evidence="4" key="3">
    <citation type="submission" date="2010-09" db="EMBL/GenBank/DDBJ databases">
        <title>Annotation of Gaeumannomyces graminis var. tritici R3-111a-1.</title>
        <authorList>
            <consortium name="The Broad Institute Genome Sequencing Platform"/>
            <person name="Ma L.-J."/>
            <person name="Dead R."/>
            <person name="Young S.K."/>
            <person name="Zeng Q."/>
            <person name="Gargeya S."/>
            <person name="Fitzgerald M."/>
            <person name="Haas B."/>
            <person name="Abouelleil A."/>
            <person name="Alvarado L."/>
            <person name="Arachchi H.M."/>
            <person name="Berlin A."/>
            <person name="Brown A."/>
            <person name="Chapman S.B."/>
            <person name="Chen Z."/>
            <person name="Dunbar C."/>
            <person name="Freedman E."/>
            <person name="Gearin G."/>
            <person name="Gellesch M."/>
            <person name="Goldberg J."/>
            <person name="Griggs A."/>
            <person name="Gujja S."/>
            <person name="Heiman D."/>
            <person name="Howarth C."/>
            <person name="Larson L."/>
            <person name="Lui A."/>
            <person name="MacDonald P.J.P."/>
            <person name="Mehta T."/>
            <person name="Montmayeur A."/>
            <person name="Murphy C."/>
            <person name="Neiman D."/>
            <person name="Pearson M."/>
            <person name="Priest M."/>
            <person name="Roberts A."/>
            <person name="Saif S."/>
            <person name="Shea T."/>
            <person name="Shenoy N."/>
            <person name="Sisk P."/>
            <person name="Stolte C."/>
            <person name="Sykes S."/>
            <person name="Yandava C."/>
            <person name="Wortman J."/>
            <person name="Nusbaum C."/>
            <person name="Birren B."/>
        </authorList>
    </citation>
    <scope>NUCLEOTIDE SEQUENCE</scope>
    <source>
        <strain evidence="4">R3-111a-1</strain>
    </source>
</reference>
<evidence type="ECO:0000256" key="2">
    <source>
        <dbReference type="ARBA" id="ARBA00023242"/>
    </source>
</evidence>
<feature type="compositionally biased region" description="Gly residues" evidence="3">
    <location>
        <begin position="415"/>
        <end position="424"/>
    </location>
</feature>
<dbReference type="OrthoDB" id="5600002at2759"/>
<feature type="compositionally biased region" description="Gly residues" evidence="3">
    <location>
        <begin position="597"/>
        <end position="608"/>
    </location>
</feature>
<dbReference type="Proteomes" id="UP000006039">
    <property type="component" value="Unassembled WGS sequence"/>
</dbReference>
<proteinExistence type="predicted"/>
<evidence type="ECO:0000256" key="1">
    <source>
        <dbReference type="ARBA" id="ARBA00004123"/>
    </source>
</evidence>
<feature type="region of interest" description="Disordered" evidence="3">
    <location>
        <begin position="793"/>
        <end position="815"/>
    </location>
</feature>
<feature type="compositionally biased region" description="Low complexity" evidence="3">
    <location>
        <begin position="609"/>
        <end position="621"/>
    </location>
</feature>
<feature type="compositionally biased region" description="Low complexity" evidence="3">
    <location>
        <begin position="675"/>
        <end position="693"/>
    </location>
</feature>
<feature type="compositionally biased region" description="Low complexity" evidence="3">
    <location>
        <begin position="275"/>
        <end position="287"/>
    </location>
</feature>
<reference evidence="5" key="5">
    <citation type="submission" date="2018-04" db="UniProtKB">
        <authorList>
            <consortium name="EnsemblFungi"/>
        </authorList>
    </citation>
    <scope>IDENTIFICATION</scope>
    <source>
        <strain evidence="5">R3-111a-1</strain>
    </source>
</reference>
<dbReference type="HOGENOM" id="CLU_008468_0_0_1"/>
<dbReference type="GO" id="GO:0045944">
    <property type="term" value="P:positive regulation of transcription by RNA polymerase II"/>
    <property type="evidence" value="ECO:0007669"/>
    <property type="project" value="TreeGrafter"/>
</dbReference>
<feature type="region of interest" description="Disordered" evidence="3">
    <location>
        <begin position="72"/>
        <end position="114"/>
    </location>
</feature>
<dbReference type="RefSeq" id="XP_009225852.1">
    <property type="nucleotide sequence ID" value="XM_009227588.1"/>
</dbReference>
<reference evidence="5" key="4">
    <citation type="journal article" date="2015" name="G3 (Bethesda)">
        <title>Genome sequences of three phytopathogenic species of the Magnaporthaceae family of fungi.</title>
        <authorList>
            <person name="Okagaki L.H."/>
            <person name="Nunes C.C."/>
            <person name="Sailsbery J."/>
            <person name="Clay B."/>
            <person name="Brown D."/>
            <person name="John T."/>
            <person name="Oh Y."/>
            <person name="Young N."/>
            <person name="Fitzgerald M."/>
            <person name="Haas B.J."/>
            <person name="Zeng Q."/>
            <person name="Young S."/>
            <person name="Adiconis X."/>
            <person name="Fan L."/>
            <person name="Levin J.Z."/>
            <person name="Mitchell T.K."/>
            <person name="Okubara P.A."/>
            <person name="Farman M.L."/>
            <person name="Kohn L.M."/>
            <person name="Birren B."/>
            <person name="Ma L.-J."/>
            <person name="Dean R.A."/>
        </authorList>
    </citation>
    <scope>NUCLEOTIDE SEQUENCE</scope>
    <source>
        <strain evidence="5">R3-111a-1</strain>
    </source>
</reference>
<reference evidence="6" key="1">
    <citation type="submission" date="2010-07" db="EMBL/GenBank/DDBJ databases">
        <title>The genome sequence of Gaeumannomyces graminis var. tritici strain R3-111a-1.</title>
        <authorList>
            <consortium name="The Broad Institute Genome Sequencing Platform"/>
            <person name="Ma L.-J."/>
            <person name="Dead R."/>
            <person name="Young S."/>
            <person name="Zeng Q."/>
            <person name="Koehrsen M."/>
            <person name="Alvarado L."/>
            <person name="Berlin A."/>
            <person name="Chapman S.B."/>
            <person name="Chen Z."/>
            <person name="Freedman E."/>
            <person name="Gellesch M."/>
            <person name="Goldberg J."/>
            <person name="Griggs A."/>
            <person name="Gujja S."/>
            <person name="Heilman E.R."/>
            <person name="Heiman D."/>
            <person name="Hepburn T."/>
            <person name="Howarth C."/>
            <person name="Jen D."/>
            <person name="Larson L."/>
            <person name="Mehta T."/>
            <person name="Neiman D."/>
            <person name="Pearson M."/>
            <person name="Roberts A."/>
            <person name="Saif S."/>
            <person name="Shea T."/>
            <person name="Shenoy N."/>
            <person name="Sisk P."/>
            <person name="Stolte C."/>
            <person name="Sykes S."/>
            <person name="Walk T."/>
            <person name="White J."/>
            <person name="Yandava C."/>
            <person name="Haas B."/>
            <person name="Nusbaum C."/>
            <person name="Birren B."/>
        </authorList>
    </citation>
    <scope>NUCLEOTIDE SEQUENCE [LARGE SCALE GENOMIC DNA]</scope>
    <source>
        <strain evidence="6">R3-111a-1</strain>
    </source>
</reference>
<evidence type="ECO:0000313" key="4">
    <source>
        <dbReference type="EMBL" id="EJT72879.1"/>
    </source>
</evidence>
<gene>
    <name evidence="5" type="primary">20350188</name>
    <name evidence="4" type="ORF">GGTG_09730</name>
</gene>
<comment type="subcellular location">
    <subcellularLocation>
        <location evidence="1">Nucleus</location>
    </subcellularLocation>
</comment>
<evidence type="ECO:0008006" key="7">
    <source>
        <dbReference type="Google" id="ProtNLM"/>
    </source>
</evidence>
<feature type="compositionally biased region" description="Low complexity" evidence="3">
    <location>
        <begin position="537"/>
        <end position="575"/>
    </location>
</feature>
<dbReference type="PANTHER" id="PTHR12610:SF12">
    <property type="entry name" value="SEQUENCE-SPECIFIC SINGLE-STRANDED DNA-BINDING PROTEIN, ISOFORM D"/>
    <property type="match status" value="1"/>
</dbReference>
<reference evidence="4" key="2">
    <citation type="submission" date="2010-07" db="EMBL/GenBank/DDBJ databases">
        <authorList>
            <consortium name="The Broad Institute Genome Sequencing Platform"/>
            <consortium name="Broad Institute Genome Sequencing Center for Infectious Disease"/>
            <person name="Ma L.-J."/>
            <person name="Dead R."/>
            <person name="Young S."/>
            <person name="Zeng Q."/>
            <person name="Koehrsen M."/>
            <person name="Alvarado L."/>
            <person name="Berlin A."/>
            <person name="Chapman S.B."/>
            <person name="Chen Z."/>
            <person name="Freedman E."/>
            <person name="Gellesch M."/>
            <person name="Goldberg J."/>
            <person name="Griggs A."/>
            <person name="Gujja S."/>
            <person name="Heilman E.R."/>
            <person name="Heiman D."/>
            <person name="Hepburn T."/>
            <person name="Howarth C."/>
            <person name="Jen D."/>
            <person name="Larson L."/>
            <person name="Mehta T."/>
            <person name="Neiman D."/>
            <person name="Pearson M."/>
            <person name="Roberts A."/>
            <person name="Saif S."/>
            <person name="Shea T."/>
            <person name="Shenoy N."/>
            <person name="Sisk P."/>
            <person name="Stolte C."/>
            <person name="Sykes S."/>
            <person name="Walk T."/>
            <person name="White J."/>
            <person name="Yandava C."/>
            <person name="Haas B."/>
            <person name="Nusbaum C."/>
            <person name="Birren B."/>
        </authorList>
    </citation>
    <scope>NUCLEOTIDE SEQUENCE</scope>
    <source>
        <strain evidence="4">R3-111a-1</strain>
    </source>
</reference>
<feature type="compositionally biased region" description="Basic residues" evidence="3">
    <location>
        <begin position="660"/>
        <end position="674"/>
    </location>
</feature>
<keyword evidence="6" id="KW-1185">Reference proteome</keyword>
<dbReference type="GeneID" id="20350188"/>
<dbReference type="PANTHER" id="PTHR12610">
    <property type="entry name" value="SINGLE STRANDED DNA BINDING PROTEIN"/>
    <property type="match status" value="1"/>
</dbReference>
<dbReference type="EMBL" id="GL385399">
    <property type="protein sequence ID" value="EJT72879.1"/>
    <property type="molecule type" value="Genomic_DNA"/>
</dbReference>
<feature type="region of interest" description="Disordered" evidence="3">
    <location>
        <begin position="402"/>
        <end position="768"/>
    </location>
</feature>
<dbReference type="VEuPathDB" id="FungiDB:GGTG_09730"/>
<feature type="compositionally biased region" description="Low complexity" evidence="3">
    <location>
        <begin position="582"/>
        <end position="596"/>
    </location>
</feature>
<feature type="compositionally biased region" description="Basic and acidic residues" evidence="3">
    <location>
        <begin position="95"/>
        <end position="108"/>
    </location>
</feature>
<feature type="compositionally biased region" description="Polar residues" evidence="3">
    <location>
        <begin position="236"/>
        <end position="248"/>
    </location>
</feature>
<dbReference type="AlphaFoldDB" id="J3P895"/>
<protein>
    <recommendedName>
        <fullName evidence="7">LisH domain-containing protein</fullName>
    </recommendedName>
</protein>
<organism evidence="4">
    <name type="scientific">Gaeumannomyces tritici (strain R3-111a-1)</name>
    <name type="common">Wheat and barley take-all root rot fungus</name>
    <name type="synonym">Gaeumannomyces graminis var. tritici</name>
    <dbReference type="NCBI Taxonomy" id="644352"/>
    <lineage>
        <taxon>Eukaryota</taxon>
        <taxon>Fungi</taxon>
        <taxon>Dikarya</taxon>
        <taxon>Ascomycota</taxon>
        <taxon>Pezizomycotina</taxon>
        <taxon>Sordariomycetes</taxon>
        <taxon>Sordariomycetidae</taxon>
        <taxon>Magnaporthales</taxon>
        <taxon>Magnaporthaceae</taxon>
        <taxon>Gaeumannomyces</taxon>
    </lineage>
</organism>
<feature type="compositionally biased region" description="Low complexity" evidence="3">
    <location>
        <begin position="748"/>
        <end position="761"/>
    </location>
</feature>
<feature type="compositionally biased region" description="Polar residues" evidence="3">
    <location>
        <begin position="706"/>
        <end position="719"/>
    </location>
</feature>
<dbReference type="GO" id="GO:0005634">
    <property type="term" value="C:nucleus"/>
    <property type="evidence" value="ECO:0007669"/>
    <property type="project" value="UniProtKB-SubCell"/>
</dbReference>
<feature type="compositionally biased region" description="Polar residues" evidence="3">
    <location>
        <begin position="477"/>
        <end position="493"/>
    </location>
</feature>
<sequence length="815" mass="85900">MNNVGMANMGPMGGPVGATMPMMNNGSGPAGPQKNSRTLLNTYIYEYFLRFEMYDCARAVLNSDPQLNVKKDKREIRDENGNITTNGLGDDPMDTDSKDDIEGKRPDDLPAPSLPTSQTDSCFLHEWFCIFWDILNAQKGHGASPQVKQYVGHTQAQNRMRQQQQQDMLRTMRTDMTHQQQMIMRGIPPGGMTMMSKGNLQRAAMANNQNPQMMLAHQKQGQMQRDPSDMDGNRQRPGSPNSTDNAPSPSKRARLDAGPFNQNQPGMLSNGRPAGQGMPGQQVGHGPQQMQQMLLANGVDPNGTTYAQNLQQHHGNQMPNKPMPNAGGPQGQGSPMVPGGPDSNAINAYYNAADMTGGPGGMRPGAPGGAGGSNHALQDYQMQLMLLEQQNKKRLLMARQEQDGNGTGMPRPDGPGVGPGGPGGPGGPPGAPNGQPFQGASPQGARPGASPNPNEMKRAGQINNGNMGSPLPEGAQNRESPNPMSFVGNQMDPNNAPHFFNKGMNEMNGNMVAAQMNGMGRPPSSHPGQPPFNGMNPAQQQQMMVAARQQQLVAQQQAQQQAQQAQQQQQPQQQPGGPGGPPMQWQGGPNGNTMPGGPQGGPQQGGPQGPHVHGTPQQRATMPPPPTAAANSNANQRNQTASPQVSTAAPPTPQQGNKPGPKKKDTKAKDKKKSNANLNAAAGSTPAADAPTDGEPPTPATPITPMASQSFGNKGQNPAPTAAPVAQPLPNGQPPTGAPAAAPPVAPPQHADPNQFGMGDVDFGGGMDFANPLTSTDVLTDFDFDTFLHDNSEENGFDFSSTTFGMESANEIGAE</sequence>
<accession>J3P895</accession>
<keyword evidence="2" id="KW-0539">Nucleus</keyword>
<name>J3P895_GAET3</name>
<evidence type="ECO:0000256" key="3">
    <source>
        <dbReference type="SAM" id="MobiDB-lite"/>
    </source>
</evidence>
<feature type="compositionally biased region" description="Pro residues" evidence="3">
    <location>
        <begin position="731"/>
        <end position="747"/>
    </location>
</feature>